<dbReference type="EMBL" id="CP049989">
    <property type="protein sequence ID" value="QIM51536.1"/>
    <property type="molecule type" value="Genomic_DNA"/>
</dbReference>
<dbReference type="KEGG" id="hcz:G9Q37_04975"/>
<reference evidence="1 2" key="1">
    <citation type="submission" date="2020-03" db="EMBL/GenBank/DDBJ databases">
        <title>Hydrogenophaga sp. nov. isolated from cyanobacterial mat.</title>
        <authorList>
            <person name="Thorat V."/>
            <person name="Kirdat K."/>
            <person name="Tiwarekar B."/>
            <person name="Costa E.D."/>
            <person name="Yadav A."/>
        </authorList>
    </citation>
    <scope>NUCLEOTIDE SEQUENCE [LARGE SCALE GENOMIC DNA]</scope>
    <source>
        <strain evidence="1 2">BA0156</strain>
    </source>
</reference>
<name>A0A6G8IET6_9BURK</name>
<gene>
    <name evidence="1" type="ORF">G9Q37_04975</name>
</gene>
<keyword evidence="2" id="KW-1185">Reference proteome</keyword>
<evidence type="ECO:0000313" key="1">
    <source>
        <dbReference type="EMBL" id="QIM51536.1"/>
    </source>
</evidence>
<dbReference type="AlphaFoldDB" id="A0A6G8IET6"/>
<evidence type="ECO:0000313" key="2">
    <source>
        <dbReference type="Proteomes" id="UP000503162"/>
    </source>
</evidence>
<accession>A0A6G8IET6</accession>
<proteinExistence type="predicted"/>
<organism evidence="1 2">
    <name type="scientific">Hydrogenophaga crocea</name>
    <dbReference type="NCBI Taxonomy" id="2716225"/>
    <lineage>
        <taxon>Bacteria</taxon>
        <taxon>Pseudomonadati</taxon>
        <taxon>Pseudomonadota</taxon>
        <taxon>Betaproteobacteria</taxon>
        <taxon>Burkholderiales</taxon>
        <taxon>Comamonadaceae</taxon>
        <taxon>Hydrogenophaga</taxon>
    </lineage>
</organism>
<dbReference type="RefSeq" id="WP_166225412.1">
    <property type="nucleotide sequence ID" value="NZ_CP049989.1"/>
</dbReference>
<dbReference type="Proteomes" id="UP000503162">
    <property type="component" value="Chromosome"/>
</dbReference>
<sequence>MNTPTLPWRGRLLARFDAQALRDIAAAPAASGGEPAGLSEALQRWSHAGLGSGRAPWWRPHALPEVAQRFSCAALVAPGPGPALHACQRFARDLDRNDELAALAARSRWAGLRLKLAVKWHELWWWRARHPRQPWDCGELRDAPEALRRFVPRRPTLLLAVGLAPDRLRETAALLQARSAAYPQPVRLLCLVRDAAHAPPGAALIGAEAAAR</sequence>
<protein>
    <submittedName>
        <fullName evidence="1">Uncharacterized protein</fullName>
    </submittedName>
</protein>